<gene>
    <name evidence="1" type="ORF">AUJ44_03620</name>
</gene>
<accession>A0A1J4V7B5</accession>
<dbReference type="Proteomes" id="UP000183206">
    <property type="component" value="Unassembled WGS sequence"/>
</dbReference>
<evidence type="ECO:0000313" key="2">
    <source>
        <dbReference type="Proteomes" id="UP000183206"/>
    </source>
</evidence>
<organism evidence="1 2">
    <name type="scientific">Candidatus Nomurabacteria bacterium CG1_02_47_685</name>
    <dbReference type="NCBI Taxonomy" id="1805282"/>
    <lineage>
        <taxon>Bacteria</taxon>
        <taxon>Candidatus Nomuraibacteriota</taxon>
    </lineage>
</organism>
<evidence type="ECO:0000313" key="1">
    <source>
        <dbReference type="EMBL" id="OIO31915.1"/>
    </source>
</evidence>
<comment type="caution">
    <text evidence="1">The sequence shown here is derived from an EMBL/GenBank/DDBJ whole genome shotgun (WGS) entry which is preliminary data.</text>
</comment>
<reference evidence="1 2" key="1">
    <citation type="journal article" date="2016" name="Environ. Microbiol.">
        <title>Genomic resolution of a cold subsurface aquifer community provides metabolic insights for novel microbes adapted to high CO concentrations.</title>
        <authorList>
            <person name="Probst A.J."/>
            <person name="Castelle C.J."/>
            <person name="Singh A."/>
            <person name="Brown C.T."/>
            <person name="Anantharaman K."/>
            <person name="Sharon I."/>
            <person name="Hug L.A."/>
            <person name="Burstein D."/>
            <person name="Emerson J.B."/>
            <person name="Thomas B.C."/>
            <person name="Banfield J.F."/>
        </authorList>
    </citation>
    <scope>NUCLEOTIDE SEQUENCE [LARGE SCALE GENOMIC DNA]</scope>
    <source>
        <strain evidence="1">CG1_02_47_685</strain>
    </source>
</reference>
<dbReference type="EMBL" id="MNVO01000054">
    <property type="protein sequence ID" value="OIO31915.1"/>
    <property type="molecule type" value="Genomic_DNA"/>
</dbReference>
<protein>
    <submittedName>
        <fullName evidence="1">Uncharacterized protein</fullName>
    </submittedName>
</protein>
<sequence length="92" mass="10708">MSRKTSVHVIHEFIICAPDEEDDLCATQAFAENISRKNKDVFVRVVLPEIAEHILELLRRRYAVITEHEHVVKGCFSVPVVYHELLLRKKKV</sequence>
<dbReference type="AlphaFoldDB" id="A0A1J4V7B5"/>
<name>A0A1J4V7B5_9BACT</name>
<proteinExistence type="predicted"/>